<gene>
    <name evidence="1" type="ORF">HPB49_002291</name>
</gene>
<protein>
    <submittedName>
        <fullName evidence="1">Uncharacterized protein</fullName>
    </submittedName>
</protein>
<name>A0ACB8DTF5_DERSI</name>
<reference evidence="1" key="1">
    <citation type="submission" date="2020-05" db="EMBL/GenBank/DDBJ databases">
        <title>Large-scale comparative analyses of tick genomes elucidate their genetic diversity and vector capacities.</title>
        <authorList>
            <person name="Jia N."/>
            <person name="Wang J."/>
            <person name="Shi W."/>
            <person name="Du L."/>
            <person name="Sun Y."/>
            <person name="Zhan W."/>
            <person name="Jiang J."/>
            <person name="Wang Q."/>
            <person name="Zhang B."/>
            <person name="Ji P."/>
            <person name="Sakyi L.B."/>
            <person name="Cui X."/>
            <person name="Yuan T."/>
            <person name="Jiang B."/>
            <person name="Yang W."/>
            <person name="Lam T.T.-Y."/>
            <person name="Chang Q."/>
            <person name="Ding S."/>
            <person name="Wang X."/>
            <person name="Zhu J."/>
            <person name="Ruan X."/>
            <person name="Zhao L."/>
            <person name="Wei J."/>
            <person name="Que T."/>
            <person name="Du C."/>
            <person name="Cheng J."/>
            <person name="Dai P."/>
            <person name="Han X."/>
            <person name="Huang E."/>
            <person name="Gao Y."/>
            <person name="Liu J."/>
            <person name="Shao H."/>
            <person name="Ye R."/>
            <person name="Li L."/>
            <person name="Wei W."/>
            <person name="Wang X."/>
            <person name="Wang C."/>
            <person name="Yang T."/>
            <person name="Huo Q."/>
            <person name="Li W."/>
            <person name="Guo W."/>
            <person name="Chen H."/>
            <person name="Zhou L."/>
            <person name="Ni X."/>
            <person name="Tian J."/>
            <person name="Zhou Y."/>
            <person name="Sheng Y."/>
            <person name="Liu T."/>
            <person name="Pan Y."/>
            <person name="Xia L."/>
            <person name="Li J."/>
            <person name="Zhao F."/>
            <person name="Cao W."/>
        </authorList>
    </citation>
    <scope>NUCLEOTIDE SEQUENCE</scope>
    <source>
        <strain evidence="1">Dsil-2018</strain>
    </source>
</reference>
<organism evidence="1 2">
    <name type="scientific">Dermacentor silvarum</name>
    <name type="common">Tick</name>
    <dbReference type="NCBI Taxonomy" id="543639"/>
    <lineage>
        <taxon>Eukaryota</taxon>
        <taxon>Metazoa</taxon>
        <taxon>Ecdysozoa</taxon>
        <taxon>Arthropoda</taxon>
        <taxon>Chelicerata</taxon>
        <taxon>Arachnida</taxon>
        <taxon>Acari</taxon>
        <taxon>Parasitiformes</taxon>
        <taxon>Ixodida</taxon>
        <taxon>Ixodoidea</taxon>
        <taxon>Ixodidae</taxon>
        <taxon>Rhipicephalinae</taxon>
        <taxon>Dermacentor</taxon>
    </lineage>
</organism>
<keyword evidence="2" id="KW-1185">Reference proteome</keyword>
<evidence type="ECO:0000313" key="1">
    <source>
        <dbReference type="EMBL" id="KAH7977548.1"/>
    </source>
</evidence>
<dbReference type="Proteomes" id="UP000821865">
    <property type="component" value="Chromosome 1"/>
</dbReference>
<comment type="caution">
    <text evidence="1">The sequence shown here is derived from an EMBL/GenBank/DDBJ whole genome shotgun (WGS) entry which is preliminary data.</text>
</comment>
<dbReference type="EMBL" id="CM023470">
    <property type="protein sequence ID" value="KAH7977548.1"/>
    <property type="molecule type" value="Genomic_DNA"/>
</dbReference>
<sequence>MSDSDARTTFSKHRECVAAQDVAAVLDDGLKAVFCTVCAHFVMHCPNLVYEASSRLTWTTGASQPPAKFAHLILAQWCSIREPVDDQGQRRRCERSVGNTRENLTYIPRCREDIVSVINRNRVLVIFGETGSGKTKQAAQFIFEDYNRGGQGSRCNIAVTQPRRIAAFSMAKRAALERHNELSHTTGFQVRLTKQLLTSRGGILFCTVGILVRHWQQNGEILDEVHERDVSTDFLLVAPAHSSRQYCGVRTERRTMTTGCSRRLLQRRTFACPSLRSTLARLLRQNGSGICMGPYYHLA</sequence>
<evidence type="ECO:0000313" key="2">
    <source>
        <dbReference type="Proteomes" id="UP000821865"/>
    </source>
</evidence>
<proteinExistence type="predicted"/>
<accession>A0ACB8DTF5</accession>